<dbReference type="AlphaFoldDB" id="A0A0L6CKS5"/>
<dbReference type="Proteomes" id="UP000037397">
    <property type="component" value="Unassembled WGS sequence"/>
</dbReference>
<dbReference type="EMBL" id="LAIR01000002">
    <property type="protein sequence ID" value="KNX38118.1"/>
    <property type="molecule type" value="Genomic_DNA"/>
</dbReference>
<keyword evidence="3" id="KW-1185">Reference proteome</keyword>
<feature type="region of interest" description="Disordered" evidence="1">
    <location>
        <begin position="1"/>
        <end position="21"/>
    </location>
</feature>
<evidence type="ECO:0000313" key="2">
    <source>
        <dbReference type="EMBL" id="KNX38118.1"/>
    </source>
</evidence>
<dbReference type="STRING" id="1631356.VV01_14745"/>
<gene>
    <name evidence="2" type="ORF">VV01_14745</name>
</gene>
<accession>A0A0L6CKS5</accession>
<sequence length="248" mass="25308">MTIRQNHFDAGTPGANVTQANSGGAGNGDAFTYFDVNGIPAAIQYDTAQKVSGTKSARLDIGASKYAAVGWSSLTAATLAARAYVYLPAAPASSIILIRTEDTSGARDVNVQINADRKIQVDLKGAFGSWAATTALPLATWVRVELYVTKAGAVKCAYYEGSSTTPVTGGSYSVTGAAVGTGSFGAVRFGCAGSYGGSSSYSFYLDALASDDAAADFIGPYVPPAAPTTPIFRLDSGGTLTPVLVTPL</sequence>
<dbReference type="Gene3D" id="2.60.120.200">
    <property type="match status" value="1"/>
</dbReference>
<protein>
    <submittedName>
        <fullName evidence="2">Uncharacterized protein</fullName>
    </submittedName>
</protein>
<organism evidence="2 3">
    <name type="scientific">Luteipulveratus halotolerans</name>
    <dbReference type="NCBI Taxonomy" id="1631356"/>
    <lineage>
        <taxon>Bacteria</taxon>
        <taxon>Bacillati</taxon>
        <taxon>Actinomycetota</taxon>
        <taxon>Actinomycetes</taxon>
        <taxon>Micrococcales</taxon>
        <taxon>Dermacoccaceae</taxon>
        <taxon>Luteipulveratus</taxon>
    </lineage>
</organism>
<reference evidence="3" key="1">
    <citation type="submission" date="2015-03" db="EMBL/GenBank/DDBJ databases">
        <title>Luteipulveratus halotolerans sp. nov., a novel actinobacterium (Dermacoccaceae) from Sarawak, Malaysia.</title>
        <authorList>
            <person name="Juboi H."/>
            <person name="Basik A."/>
            <person name="Shamsul S.S."/>
            <person name="Arnold P."/>
            <person name="Schmitt E.K."/>
            <person name="Sanglier J.-J."/>
            <person name="Yeo T."/>
        </authorList>
    </citation>
    <scope>NUCLEOTIDE SEQUENCE [LARGE SCALE GENOMIC DNA]</scope>
    <source>
        <strain evidence="3">C296001</strain>
    </source>
</reference>
<name>A0A0L6CKS5_9MICO</name>
<proteinExistence type="predicted"/>
<dbReference type="RefSeq" id="WP_050670537.1">
    <property type="nucleotide sequence ID" value="NZ_LAIR01000002.1"/>
</dbReference>
<evidence type="ECO:0000313" key="3">
    <source>
        <dbReference type="Proteomes" id="UP000037397"/>
    </source>
</evidence>
<comment type="caution">
    <text evidence="2">The sequence shown here is derived from an EMBL/GenBank/DDBJ whole genome shotgun (WGS) entry which is preliminary data.</text>
</comment>
<evidence type="ECO:0000256" key="1">
    <source>
        <dbReference type="SAM" id="MobiDB-lite"/>
    </source>
</evidence>